<evidence type="ECO:0000256" key="12">
    <source>
        <dbReference type="ARBA" id="ARBA00044550"/>
    </source>
</evidence>
<dbReference type="EMBL" id="FOXQ01000006">
    <property type="protein sequence ID" value="SFQ15521.1"/>
    <property type="molecule type" value="Genomic_DNA"/>
</dbReference>
<dbReference type="PROSITE" id="PS51192">
    <property type="entry name" value="HELICASE_ATP_BIND_1"/>
    <property type="match status" value="1"/>
</dbReference>
<keyword evidence="16" id="KW-1185">Reference proteome</keyword>
<dbReference type="InterPro" id="IPR002464">
    <property type="entry name" value="DNA/RNA_helicase_DEAH_CS"/>
</dbReference>
<dbReference type="Pfam" id="PF00271">
    <property type="entry name" value="Helicase_C"/>
    <property type="match status" value="1"/>
</dbReference>
<dbReference type="Pfam" id="PF00156">
    <property type="entry name" value="Pribosyltran"/>
    <property type="match status" value="1"/>
</dbReference>
<dbReference type="GO" id="GO:0003677">
    <property type="term" value="F:DNA binding"/>
    <property type="evidence" value="ECO:0007669"/>
    <property type="project" value="UniProtKB-KW"/>
</dbReference>
<dbReference type="GO" id="GO:0005737">
    <property type="term" value="C:cytoplasm"/>
    <property type="evidence" value="ECO:0007669"/>
    <property type="project" value="TreeGrafter"/>
</dbReference>
<dbReference type="GO" id="GO:0030894">
    <property type="term" value="C:replisome"/>
    <property type="evidence" value="ECO:0007669"/>
    <property type="project" value="TreeGrafter"/>
</dbReference>
<dbReference type="InterPro" id="IPR029057">
    <property type="entry name" value="PRTase-like"/>
</dbReference>
<dbReference type="PROSITE" id="PS51194">
    <property type="entry name" value="HELICASE_CTER"/>
    <property type="match status" value="1"/>
</dbReference>
<keyword evidence="2" id="KW-0479">Metal-binding</keyword>
<keyword evidence="3" id="KW-0547">Nucleotide-binding</keyword>
<dbReference type="OrthoDB" id="9779910at2"/>
<dbReference type="NCBIfam" id="TIGR00614">
    <property type="entry name" value="recQ_fam"/>
    <property type="match status" value="1"/>
</dbReference>
<dbReference type="InterPro" id="IPR004589">
    <property type="entry name" value="DNA_helicase_ATP-dep_RecQ"/>
</dbReference>
<dbReference type="SUPFAM" id="SSF53271">
    <property type="entry name" value="PRTase-like"/>
    <property type="match status" value="1"/>
</dbReference>
<evidence type="ECO:0000256" key="2">
    <source>
        <dbReference type="ARBA" id="ARBA00022723"/>
    </source>
</evidence>
<keyword evidence="8" id="KW-0413">Isomerase</keyword>
<dbReference type="SUPFAM" id="SSF52540">
    <property type="entry name" value="P-loop containing nucleoside triphosphate hydrolases"/>
    <property type="match status" value="1"/>
</dbReference>
<dbReference type="InterPro" id="IPR011545">
    <property type="entry name" value="DEAD/DEAH_box_helicase_dom"/>
</dbReference>
<dbReference type="Proteomes" id="UP000199031">
    <property type="component" value="Unassembled WGS sequence"/>
</dbReference>
<evidence type="ECO:0000256" key="9">
    <source>
        <dbReference type="ARBA" id="ARBA00034617"/>
    </source>
</evidence>
<evidence type="ECO:0000256" key="7">
    <source>
        <dbReference type="ARBA" id="ARBA00023125"/>
    </source>
</evidence>
<dbReference type="Pfam" id="PF16124">
    <property type="entry name" value="RecQ_Zn_bind"/>
    <property type="match status" value="1"/>
</dbReference>
<evidence type="ECO:0000313" key="15">
    <source>
        <dbReference type="EMBL" id="SFQ15521.1"/>
    </source>
</evidence>
<dbReference type="InterPro" id="IPR001650">
    <property type="entry name" value="Helicase_C-like"/>
</dbReference>
<dbReference type="CDD" id="cd17920">
    <property type="entry name" value="DEXHc_RecQ"/>
    <property type="match status" value="1"/>
</dbReference>
<dbReference type="Gene3D" id="3.40.50.300">
    <property type="entry name" value="P-loop containing nucleotide triphosphate hydrolases"/>
    <property type="match status" value="2"/>
</dbReference>
<dbReference type="GO" id="GO:0043138">
    <property type="term" value="F:3'-5' DNA helicase activity"/>
    <property type="evidence" value="ECO:0007669"/>
    <property type="project" value="UniProtKB-EC"/>
</dbReference>
<dbReference type="EC" id="5.6.2.4" evidence="10"/>
<dbReference type="Pfam" id="PF00270">
    <property type="entry name" value="DEAD"/>
    <property type="match status" value="1"/>
</dbReference>
<dbReference type="PANTHER" id="PTHR13710:SF105">
    <property type="entry name" value="ATP-DEPENDENT DNA HELICASE Q1"/>
    <property type="match status" value="1"/>
</dbReference>
<dbReference type="PANTHER" id="PTHR13710">
    <property type="entry name" value="DNA HELICASE RECQ FAMILY MEMBER"/>
    <property type="match status" value="1"/>
</dbReference>
<feature type="domain" description="Helicase ATP-binding" evidence="13">
    <location>
        <begin position="27"/>
        <end position="196"/>
    </location>
</feature>
<keyword evidence="5 15" id="KW-0347">Helicase</keyword>
<feature type="domain" description="Helicase C-terminal" evidence="14">
    <location>
        <begin position="222"/>
        <end position="370"/>
    </location>
</feature>
<evidence type="ECO:0000256" key="3">
    <source>
        <dbReference type="ARBA" id="ARBA00022741"/>
    </source>
</evidence>
<evidence type="ECO:0000259" key="14">
    <source>
        <dbReference type="PROSITE" id="PS51194"/>
    </source>
</evidence>
<keyword evidence="6" id="KW-0067">ATP-binding</keyword>
<dbReference type="InterPro" id="IPR014001">
    <property type="entry name" value="Helicase_ATP-bd"/>
</dbReference>
<comment type="catalytic activity">
    <reaction evidence="9">
        <text>Couples ATP hydrolysis with the unwinding of duplex DNA by translocating in the 3'-5' direction.</text>
        <dbReference type="EC" id="5.6.2.4"/>
    </reaction>
</comment>
<evidence type="ECO:0000256" key="8">
    <source>
        <dbReference type="ARBA" id="ARBA00023235"/>
    </source>
</evidence>
<dbReference type="GO" id="GO:0005524">
    <property type="term" value="F:ATP binding"/>
    <property type="evidence" value="ECO:0007669"/>
    <property type="project" value="UniProtKB-KW"/>
</dbReference>
<dbReference type="GO" id="GO:0009378">
    <property type="term" value="F:four-way junction helicase activity"/>
    <property type="evidence" value="ECO:0007669"/>
    <property type="project" value="TreeGrafter"/>
</dbReference>
<dbReference type="GO" id="GO:0006310">
    <property type="term" value="P:DNA recombination"/>
    <property type="evidence" value="ECO:0007669"/>
    <property type="project" value="InterPro"/>
</dbReference>
<evidence type="ECO:0000256" key="10">
    <source>
        <dbReference type="ARBA" id="ARBA00034808"/>
    </source>
</evidence>
<dbReference type="STRING" id="1465490.SAMN05444277_1064"/>
<dbReference type="GO" id="GO:0006281">
    <property type="term" value="P:DNA repair"/>
    <property type="evidence" value="ECO:0007669"/>
    <property type="project" value="TreeGrafter"/>
</dbReference>
<dbReference type="InterPro" id="IPR036388">
    <property type="entry name" value="WH-like_DNA-bd_sf"/>
</dbReference>
<evidence type="ECO:0000313" key="16">
    <source>
        <dbReference type="Proteomes" id="UP000199031"/>
    </source>
</evidence>
<dbReference type="PROSITE" id="PS00690">
    <property type="entry name" value="DEAH_ATP_HELICASE"/>
    <property type="match status" value="1"/>
</dbReference>
<dbReference type="Gene3D" id="3.40.50.2020">
    <property type="match status" value="1"/>
</dbReference>
<dbReference type="GO" id="GO:0043590">
    <property type="term" value="C:bacterial nucleoid"/>
    <property type="evidence" value="ECO:0007669"/>
    <property type="project" value="TreeGrafter"/>
</dbReference>
<dbReference type="GO" id="GO:0016787">
    <property type="term" value="F:hydrolase activity"/>
    <property type="evidence" value="ECO:0007669"/>
    <property type="project" value="UniProtKB-KW"/>
</dbReference>
<dbReference type="SMART" id="SM00487">
    <property type="entry name" value="DEXDc"/>
    <property type="match status" value="1"/>
</dbReference>
<keyword evidence="4" id="KW-0378">Hydrolase</keyword>
<dbReference type="CDD" id="cd06223">
    <property type="entry name" value="PRTases_typeI"/>
    <property type="match status" value="1"/>
</dbReference>
<protein>
    <recommendedName>
        <fullName evidence="11">ATP-dependent DNA helicase RecQ</fullName>
        <ecNumber evidence="10">5.6.2.4</ecNumber>
    </recommendedName>
    <alternativeName>
        <fullName evidence="12">DNA 3'-5' helicase RecQ</fullName>
    </alternativeName>
</protein>
<evidence type="ECO:0000259" key="13">
    <source>
        <dbReference type="PROSITE" id="PS51192"/>
    </source>
</evidence>
<dbReference type="RefSeq" id="WP_090658226.1">
    <property type="nucleotide sequence ID" value="NZ_FOXQ01000006.1"/>
</dbReference>
<sequence>MNRQQAEIQLQRLFGFKQFHDLQWQVIENLLAGRRVLFIEKTGFGKSLCFQFPATQLDGVTIVFSPLIALMRDQVRSMQDKGIRAAAINSNQDADENAGIIAKAQNNHLDILYIAPERMENATWITAAREMKIAMVVIDEAHCISMWGQSFRPNYRRIVNLVRLLPKNFPVLATTATATPRVQEDIIEQVGTDLIPIRGQLMRSNIRLFVVHVESEDEKFFWLAEYLPKLKKTGIVYTGTQANTDIFSNWLQFLKFNSAAYSGRLDAESRMRVESDFINNKNDCVVSTNALGMGIDKPDIRFIIHTQVPQSPIHYYQEIGRAGRDGQEAFAILLYNPHEDAELPKAFIDGSKPAVSKYEKVIAVTKKALLGRNEIIKATNLKQTQLGVILADLIDQKIINEQIAGKSKKYFFNPDAPELDLSAFETLRNAQNQELEKMLEYTGISTCRMQYLCNYLGDERQGACGACDNDTRQHMRVVPTEAMKQQLQEFRETFFPVLEVETQRSNIVNGVAASYYGVSNVGAALRHSKYEGGGDFPDWLLRLTLKAFRKYYGNTKFDLILYVPPTESGELVKNFAEKISRTLNIPISHKLVKTAATSPQKVFQSGISKKDNVHGKFAYQNPEEILGKSILLIDDIFDSGYTIKEIGQYLTNIGATTIAPLVIARTVGGDI</sequence>
<dbReference type="Gene3D" id="1.10.10.10">
    <property type="entry name" value="Winged helix-like DNA-binding domain superfamily/Winged helix DNA-binding domain"/>
    <property type="match status" value="1"/>
</dbReference>
<dbReference type="InterPro" id="IPR000836">
    <property type="entry name" value="PRTase_dom"/>
</dbReference>
<accession>A0A1I5W782</accession>
<comment type="similarity">
    <text evidence="1">Belongs to the helicase family. RecQ subfamily.</text>
</comment>
<reference evidence="15 16" key="1">
    <citation type="submission" date="2016-10" db="EMBL/GenBank/DDBJ databases">
        <authorList>
            <person name="de Groot N.N."/>
        </authorList>
    </citation>
    <scope>NUCLEOTIDE SEQUENCE [LARGE SCALE GENOMIC DNA]</scope>
    <source>
        <strain evidence="15 16">DSM 28286</strain>
    </source>
</reference>
<evidence type="ECO:0000256" key="4">
    <source>
        <dbReference type="ARBA" id="ARBA00022801"/>
    </source>
</evidence>
<dbReference type="InterPro" id="IPR027417">
    <property type="entry name" value="P-loop_NTPase"/>
</dbReference>
<keyword evidence="7" id="KW-0238">DNA-binding</keyword>
<name>A0A1I5W782_9BACT</name>
<gene>
    <name evidence="15" type="ORF">SAMN05444277_1064</name>
</gene>
<proteinExistence type="inferred from homology"/>
<evidence type="ECO:0000256" key="6">
    <source>
        <dbReference type="ARBA" id="ARBA00022840"/>
    </source>
</evidence>
<evidence type="ECO:0000256" key="11">
    <source>
        <dbReference type="ARBA" id="ARBA00044535"/>
    </source>
</evidence>
<dbReference type="InterPro" id="IPR032284">
    <property type="entry name" value="RecQ_Zn-bd"/>
</dbReference>
<dbReference type="GO" id="GO:0046872">
    <property type="term" value="F:metal ion binding"/>
    <property type="evidence" value="ECO:0007669"/>
    <property type="project" value="UniProtKB-KW"/>
</dbReference>
<dbReference type="AlphaFoldDB" id="A0A1I5W782"/>
<organism evidence="15 16">
    <name type="scientific">Parafilimonas terrae</name>
    <dbReference type="NCBI Taxonomy" id="1465490"/>
    <lineage>
        <taxon>Bacteria</taxon>
        <taxon>Pseudomonadati</taxon>
        <taxon>Bacteroidota</taxon>
        <taxon>Chitinophagia</taxon>
        <taxon>Chitinophagales</taxon>
        <taxon>Chitinophagaceae</taxon>
        <taxon>Parafilimonas</taxon>
    </lineage>
</organism>
<evidence type="ECO:0000256" key="1">
    <source>
        <dbReference type="ARBA" id="ARBA00005446"/>
    </source>
</evidence>
<dbReference type="FunFam" id="3.40.50.300:FF:001389">
    <property type="entry name" value="ATP-dependent DNA helicase RecQ"/>
    <property type="match status" value="1"/>
</dbReference>
<dbReference type="SMART" id="SM00490">
    <property type="entry name" value="HELICc"/>
    <property type="match status" value="1"/>
</dbReference>
<evidence type="ECO:0000256" key="5">
    <source>
        <dbReference type="ARBA" id="ARBA00022806"/>
    </source>
</evidence>